<name>A0ABQ2E431_9ACTN</name>
<feature type="region of interest" description="Disordered" evidence="1">
    <location>
        <begin position="1"/>
        <end position="38"/>
    </location>
</feature>
<organism evidence="2 3">
    <name type="scientific">Streptomyces camponoticapitis</name>
    <dbReference type="NCBI Taxonomy" id="1616125"/>
    <lineage>
        <taxon>Bacteria</taxon>
        <taxon>Bacillati</taxon>
        <taxon>Actinomycetota</taxon>
        <taxon>Actinomycetes</taxon>
        <taxon>Kitasatosporales</taxon>
        <taxon>Streptomycetaceae</taxon>
        <taxon>Streptomyces</taxon>
    </lineage>
</organism>
<feature type="compositionally biased region" description="Basic and acidic residues" evidence="1">
    <location>
        <begin position="1"/>
        <end position="18"/>
    </location>
</feature>
<evidence type="ECO:0000313" key="2">
    <source>
        <dbReference type="EMBL" id="GGJ84160.1"/>
    </source>
</evidence>
<evidence type="ECO:0000313" key="3">
    <source>
        <dbReference type="Proteomes" id="UP000660265"/>
    </source>
</evidence>
<dbReference type="InterPro" id="IPR008634">
    <property type="entry name" value="Gas-vesicle_GvpO"/>
</dbReference>
<proteinExistence type="predicted"/>
<reference evidence="3" key="1">
    <citation type="journal article" date="2019" name="Int. J. Syst. Evol. Microbiol.">
        <title>The Global Catalogue of Microorganisms (GCM) 10K type strain sequencing project: providing services to taxonomists for standard genome sequencing and annotation.</title>
        <authorList>
            <consortium name="The Broad Institute Genomics Platform"/>
            <consortium name="The Broad Institute Genome Sequencing Center for Infectious Disease"/>
            <person name="Wu L."/>
            <person name="Ma J."/>
        </authorList>
    </citation>
    <scope>NUCLEOTIDE SEQUENCE [LARGE SCALE GENOMIC DNA]</scope>
    <source>
        <strain evidence="3">CGMCC 4.7275</strain>
    </source>
</reference>
<gene>
    <name evidence="2" type="ORF">GCM10011583_14740</name>
</gene>
<comment type="caution">
    <text evidence="2">The sequence shown here is derived from an EMBL/GenBank/DDBJ whole genome shotgun (WGS) entry which is preliminary data.</text>
</comment>
<feature type="compositionally biased region" description="Polar residues" evidence="1">
    <location>
        <begin position="20"/>
        <end position="32"/>
    </location>
</feature>
<sequence length="123" mass="13327">MADRRLRQGVPDDPRRAENMATTESTDSKNGNSAGGGQERIDVATAMRKAAGQLAGLLQCEPSSVSSLKATDDGWTADVEVVEIEKIPDTTSVMASYRVSLDGQGQLLGYERIRRYSRGQVDH</sequence>
<dbReference type="Proteomes" id="UP000660265">
    <property type="component" value="Unassembled WGS sequence"/>
</dbReference>
<keyword evidence="3" id="KW-1185">Reference proteome</keyword>
<dbReference type="Pfam" id="PF05800">
    <property type="entry name" value="GvpO"/>
    <property type="match status" value="1"/>
</dbReference>
<evidence type="ECO:0000256" key="1">
    <source>
        <dbReference type="SAM" id="MobiDB-lite"/>
    </source>
</evidence>
<dbReference type="EMBL" id="BMMV01000004">
    <property type="protein sequence ID" value="GGJ84160.1"/>
    <property type="molecule type" value="Genomic_DNA"/>
</dbReference>
<dbReference type="PIRSF" id="PIRSF028743">
    <property type="entry name" value="GvpO_protein"/>
    <property type="match status" value="1"/>
</dbReference>
<accession>A0ABQ2E431</accession>
<protein>
    <submittedName>
        <fullName evidence="2">Gas vesicle protein</fullName>
    </submittedName>
</protein>